<sequence length="245" mass="28218">MKKFSIGAILVVLYGISKEFRPTEPYLYDFQHDVINISDTVLNQEVYPWWTYSYMVLLLPVLLLTDVLLYKSVLIIESISYIAVWLLLMFGKSVLSQIIGQIAYGSATATEVAYFGYIYAYFGPEMYKKVTIGSRLALNGGRFISYVLAQVIIQQKIASYGFLNWASLTSLCLSLILSISFPLITWQSLYEQSLRDDDSKEPKSYGEFAKGKMTSFWKMLKNLYTSHNVIFWQLHSSYLGYVYRL</sequence>
<accession>A0AC35U3A5</accession>
<evidence type="ECO:0000313" key="1">
    <source>
        <dbReference type="Proteomes" id="UP000095286"/>
    </source>
</evidence>
<name>A0AC35U3A5_9BILA</name>
<organism evidence="1 2">
    <name type="scientific">Rhabditophanes sp. KR3021</name>
    <dbReference type="NCBI Taxonomy" id="114890"/>
    <lineage>
        <taxon>Eukaryota</taxon>
        <taxon>Metazoa</taxon>
        <taxon>Ecdysozoa</taxon>
        <taxon>Nematoda</taxon>
        <taxon>Chromadorea</taxon>
        <taxon>Rhabditida</taxon>
        <taxon>Tylenchina</taxon>
        <taxon>Panagrolaimomorpha</taxon>
        <taxon>Strongyloidoidea</taxon>
        <taxon>Alloionematidae</taxon>
        <taxon>Rhabditophanes</taxon>
    </lineage>
</organism>
<reference evidence="2" key="1">
    <citation type="submission" date="2016-11" db="UniProtKB">
        <authorList>
            <consortium name="WormBaseParasite"/>
        </authorList>
    </citation>
    <scope>IDENTIFICATION</scope>
    <source>
        <strain evidence="2">KR3021</strain>
    </source>
</reference>
<dbReference type="WBParaSite" id="RSKR_0000680700.1">
    <property type="protein sequence ID" value="RSKR_0000680700.1"/>
    <property type="gene ID" value="RSKR_0000680700"/>
</dbReference>
<protein>
    <submittedName>
        <fullName evidence="2">Thiamine transporter 2</fullName>
    </submittedName>
</protein>
<proteinExistence type="predicted"/>
<evidence type="ECO:0000313" key="2">
    <source>
        <dbReference type="WBParaSite" id="RSKR_0000680700.1"/>
    </source>
</evidence>
<dbReference type="Proteomes" id="UP000095286">
    <property type="component" value="Unplaced"/>
</dbReference>